<name>A0A9D4KV30_DREPO</name>
<accession>A0A9D4KV30</accession>
<protein>
    <submittedName>
        <fullName evidence="2">Uncharacterized protein</fullName>
    </submittedName>
</protein>
<proteinExistence type="predicted"/>
<reference evidence="2" key="1">
    <citation type="journal article" date="2019" name="bioRxiv">
        <title>The Genome of the Zebra Mussel, Dreissena polymorpha: A Resource for Invasive Species Research.</title>
        <authorList>
            <person name="McCartney M.A."/>
            <person name="Auch B."/>
            <person name="Kono T."/>
            <person name="Mallez S."/>
            <person name="Zhang Y."/>
            <person name="Obille A."/>
            <person name="Becker A."/>
            <person name="Abrahante J.E."/>
            <person name="Garbe J."/>
            <person name="Badalamenti J.P."/>
            <person name="Herman A."/>
            <person name="Mangelson H."/>
            <person name="Liachko I."/>
            <person name="Sullivan S."/>
            <person name="Sone E.D."/>
            <person name="Koren S."/>
            <person name="Silverstein K.A.T."/>
            <person name="Beckman K.B."/>
            <person name="Gohl D.M."/>
        </authorList>
    </citation>
    <scope>NUCLEOTIDE SEQUENCE</scope>
    <source>
        <strain evidence="2">Duluth1</strain>
        <tissue evidence="2">Whole animal</tissue>
    </source>
</reference>
<dbReference type="AlphaFoldDB" id="A0A9D4KV30"/>
<evidence type="ECO:0000313" key="3">
    <source>
        <dbReference type="Proteomes" id="UP000828390"/>
    </source>
</evidence>
<evidence type="ECO:0000256" key="1">
    <source>
        <dbReference type="SAM" id="MobiDB-lite"/>
    </source>
</evidence>
<evidence type="ECO:0000313" key="2">
    <source>
        <dbReference type="EMBL" id="KAH3846154.1"/>
    </source>
</evidence>
<dbReference type="EMBL" id="JAIWYP010000003">
    <property type="protein sequence ID" value="KAH3846154.1"/>
    <property type="molecule type" value="Genomic_DNA"/>
</dbReference>
<reference evidence="2" key="2">
    <citation type="submission" date="2020-11" db="EMBL/GenBank/DDBJ databases">
        <authorList>
            <person name="McCartney M.A."/>
            <person name="Auch B."/>
            <person name="Kono T."/>
            <person name="Mallez S."/>
            <person name="Becker A."/>
            <person name="Gohl D.M."/>
            <person name="Silverstein K.A.T."/>
            <person name="Koren S."/>
            <person name="Bechman K.B."/>
            <person name="Herman A."/>
            <person name="Abrahante J.E."/>
            <person name="Garbe J."/>
        </authorList>
    </citation>
    <scope>NUCLEOTIDE SEQUENCE</scope>
    <source>
        <strain evidence="2">Duluth1</strain>
        <tissue evidence="2">Whole animal</tissue>
    </source>
</reference>
<comment type="caution">
    <text evidence="2">The sequence shown here is derived from an EMBL/GenBank/DDBJ whole genome shotgun (WGS) entry which is preliminary data.</text>
</comment>
<feature type="compositionally biased region" description="Basic and acidic residues" evidence="1">
    <location>
        <begin position="84"/>
        <end position="93"/>
    </location>
</feature>
<sequence length="100" mass="11592">MAGHQTGFEFPGHNEHHFQGNMMFQNTQHSHSFEQPFQTNADIHQKAMKISQTILSSEWGHPDTSSLYKPTMYSHLASNQPVTENERQTETKQRTQRHGK</sequence>
<organism evidence="2 3">
    <name type="scientific">Dreissena polymorpha</name>
    <name type="common">Zebra mussel</name>
    <name type="synonym">Mytilus polymorpha</name>
    <dbReference type="NCBI Taxonomy" id="45954"/>
    <lineage>
        <taxon>Eukaryota</taxon>
        <taxon>Metazoa</taxon>
        <taxon>Spiralia</taxon>
        <taxon>Lophotrochozoa</taxon>
        <taxon>Mollusca</taxon>
        <taxon>Bivalvia</taxon>
        <taxon>Autobranchia</taxon>
        <taxon>Heteroconchia</taxon>
        <taxon>Euheterodonta</taxon>
        <taxon>Imparidentia</taxon>
        <taxon>Neoheterodontei</taxon>
        <taxon>Myida</taxon>
        <taxon>Dreissenoidea</taxon>
        <taxon>Dreissenidae</taxon>
        <taxon>Dreissena</taxon>
    </lineage>
</organism>
<dbReference type="Proteomes" id="UP000828390">
    <property type="component" value="Unassembled WGS sequence"/>
</dbReference>
<feature type="region of interest" description="Disordered" evidence="1">
    <location>
        <begin position="58"/>
        <end position="100"/>
    </location>
</feature>
<gene>
    <name evidence="2" type="ORF">DPMN_088451</name>
</gene>
<keyword evidence="3" id="KW-1185">Reference proteome</keyword>